<evidence type="ECO:0000256" key="1">
    <source>
        <dbReference type="ARBA" id="ARBA00007274"/>
    </source>
</evidence>
<comment type="similarity">
    <text evidence="1">Belongs to the transferase hexapeptide repeat family.</text>
</comment>
<evidence type="ECO:0000256" key="3">
    <source>
        <dbReference type="ARBA" id="ARBA00023315"/>
    </source>
</evidence>
<evidence type="ECO:0000313" key="5">
    <source>
        <dbReference type="Proteomes" id="UP000620064"/>
    </source>
</evidence>
<keyword evidence="2" id="KW-0808">Transferase</keyword>
<evidence type="ECO:0000313" key="4">
    <source>
        <dbReference type="EMBL" id="GGP03102.1"/>
    </source>
</evidence>
<keyword evidence="5" id="KW-1185">Reference proteome</keyword>
<evidence type="ECO:0000256" key="2">
    <source>
        <dbReference type="ARBA" id="ARBA00022679"/>
    </source>
</evidence>
<organism evidence="4 5">
    <name type="scientific">Cloacibacterium rupense</name>
    <dbReference type="NCBI Taxonomy" id="517423"/>
    <lineage>
        <taxon>Bacteria</taxon>
        <taxon>Pseudomonadati</taxon>
        <taxon>Bacteroidota</taxon>
        <taxon>Flavobacteriia</taxon>
        <taxon>Flavobacteriales</taxon>
        <taxon>Weeksellaceae</taxon>
    </lineage>
</organism>
<protein>
    <submittedName>
        <fullName evidence="4">Galactoside O-acetyltransferase</fullName>
    </submittedName>
</protein>
<dbReference type="EMBL" id="BMLV01000002">
    <property type="protein sequence ID" value="GGP03102.1"/>
    <property type="molecule type" value="Genomic_DNA"/>
</dbReference>
<gene>
    <name evidence="4" type="primary">vioB</name>
    <name evidence="4" type="ORF">GCM10010992_10160</name>
</gene>
<dbReference type="InterPro" id="IPR011004">
    <property type="entry name" value="Trimer_LpxA-like_sf"/>
</dbReference>
<comment type="caution">
    <text evidence="4">The sequence shown here is derived from an EMBL/GenBank/DDBJ whole genome shotgun (WGS) entry which is preliminary data.</text>
</comment>
<dbReference type="Gene3D" id="2.160.10.10">
    <property type="entry name" value="Hexapeptide repeat proteins"/>
    <property type="match status" value="1"/>
</dbReference>
<reference evidence="5" key="1">
    <citation type="journal article" date="2019" name="Int. J. Syst. Evol. Microbiol.">
        <title>The Global Catalogue of Microorganisms (GCM) 10K type strain sequencing project: providing services to taxonomists for standard genome sequencing and annotation.</title>
        <authorList>
            <consortium name="The Broad Institute Genomics Platform"/>
            <consortium name="The Broad Institute Genome Sequencing Center for Infectious Disease"/>
            <person name="Wu L."/>
            <person name="Ma J."/>
        </authorList>
    </citation>
    <scope>NUCLEOTIDE SEQUENCE [LARGE SCALE GENOMIC DNA]</scope>
    <source>
        <strain evidence="5">CGMCC 1.7656</strain>
    </source>
</reference>
<sequence>MNSFYTEDELKELPIKSFGKNVLISRKVSIYSNREIVIGNNVRIDDFCILSGKIELGNYLHIGAYCALYGSQGIKMEDFSGLSPRCTVFSASDDFSGNFLISPTTKKEHNHIIGGEVIIKKYTQIGAGTVIMPNLILQEGSAIGAMSLVTQSTEAWSIYAGTPAKKIKNREKGLLNFIKEYE</sequence>
<dbReference type="Proteomes" id="UP000620064">
    <property type="component" value="Unassembled WGS sequence"/>
</dbReference>
<dbReference type="RefSeq" id="WP_188617002.1">
    <property type="nucleotide sequence ID" value="NZ_BMLV01000002.1"/>
</dbReference>
<dbReference type="PANTHER" id="PTHR43300:SF12">
    <property type="entry name" value="CHLORAMPHENICOL ACETYLTRANSFERASE"/>
    <property type="match status" value="1"/>
</dbReference>
<accession>A0ABQ2NIR6</accession>
<dbReference type="SUPFAM" id="SSF51161">
    <property type="entry name" value="Trimeric LpxA-like enzymes"/>
    <property type="match status" value="1"/>
</dbReference>
<keyword evidence="3" id="KW-0012">Acyltransferase</keyword>
<proteinExistence type="inferred from homology"/>
<name>A0ABQ2NIR6_9FLAO</name>
<dbReference type="CDD" id="cd04647">
    <property type="entry name" value="LbH_MAT_like"/>
    <property type="match status" value="1"/>
</dbReference>
<dbReference type="PANTHER" id="PTHR43300">
    <property type="entry name" value="ACETYLTRANSFERASE"/>
    <property type="match status" value="1"/>
</dbReference>
<dbReference type="InterPro" id="IPR050179">
    <property type="entry name" value="Trans_hexapeptide_repeat"/>
</dbReference>